<dbReference type="PANTHER" id="PTHR43179">
    <property type="entry name" value="RHAMNOSYLTRANSFERASE WBBL"/>
    <property type="match status" value="1"/>
</dbReference>
<name>A0A6P1T546_9RHOB</name>
<dbReference type="AlphaFoldDB" id="A0A6P1T546"/>
<dbReference type="EMBL" id="CP046620">
    <property type="protein sequence ID" value="QHQ36840.1"/>
    <property type="molecule type" value="Genomic_DNA"/>
</dbReference>
<feature type="domain" description="Glycosyltransferase 2-like" evidence="4">
    <location>
        <begin position="8"/>
        <end position="128"/>
    </location>
</feature>
<dbReference type="Pfam" id="PF00535">
    <property type="entry name" value="Glycos_transf_2"/>
    <property type="match status" value="1"/>
</dbReference>
<dbReference type="InterPro" id="IPR029044">
    <property type="entry name" value="Nucleotide-diphossugar_trans"/>
</dbReference>
<evidence type="ECO:0000256" key="3">
    <source>
        <dbReference type="ARBA" id="ARBA00022679"/>
    </source>
</evidence>
<dbReference type="SUPFAM" id="SSF53448">
    <property type="entry name" value="Nucleotide-diphospho-sugar transferases"/>
    <property type="match status" value="1"/>
</dbReference>
<evidence type="ECO:0000259" key="4">
    <source>
        <dbReference type="Pfam" id="PF00535"/>
    </source>
</evidence>
<evidence type="ECO:0000313" key="5">
    <source>
        <dbReference type="EMBL" id="QHQ36840.1"/>
    </source>
</evidence>
<keyword evidence="3 5" id="KW-0808">Transferase</keyword>
<proteinExistence type="inferred from homology"/>
<keyword evidence="2" id="KW-0328">Glycosyltransferase</keyword>
<dbReference type="InterPro" id="IPR001173">
    <property type="entry name" value="Glyco_trans_2-like"/>
</dbReference>
<dbReference type="RefSeq" id="WP_161863383.1">
    <property type="nucleotide sequence ID" value="NZ_CP046620.1"/>
</dbReference>
<dbReference type="Proteomes" id="UP000464495">
    <property type="component" value="Chromosome"/>
</dbReference>
<dbReference type="PANTHER" id="PTHR43179:SF12">
    <property type="entry name" value="GALACTOFURANOSYLTRANSFERASE GLFT2"/>
    <property type="match status" value="1"/>
</dbReference>
<protein>
    <submittedName>
        <fullName evidence="5">Glycosyltransferase</fullName>
    </submittedName>
</protein>
<dbReference type="Gene3D" id="3.90.550.10">
    <property type="entry name" value="Spore Coat Polysaccharide Biosynthesis Protein SpsA, Chain A"/>
    <property type="match status" value="1"/>
</dbReference>
<dbReference type="KEGG" id="amaq:GO499_17455"/>
<dbReference type="GO" id="GO:0016757">
    <property type="term" value="F:glycosyltransferase activity"/>
    <property type="evidence" value="ECO:0007669"/>
    <property type="project" value="UniProtKB-KW"/>
</dbReference>
<organism evidence="5 6">
    <name type="scientific">Algicella marina</name>
    <dbReference type="NCBI Taxonomy" id="2683284"/>
    <lineage>
        <taxon>Bacteria</taxon>
        <taxon>Pseudomonadati</taxon>
        <taxon>Pseudomonadota</taxon>
        <taxon>Alphaproteobacteria</taxon>
        <taxon>Rhodobacterales</taxon>
        <taxon>Paracoccaceae</taxon>
        <taxon>Algicella</taxon>
    </lineage>
</organism>
<comment type="similarity">
    <text evidence="1">Belongs to the glycosyltransferase 2 family.</text>
</comment>
<gene>
    <name evidence="5" type="ORF">GO499_17455</name>
</gene>
<sequence length="413" mass="45810">MSAAPPVSLVIVNFDREVSLALLLKSLEYQRYPNFEIILVSNLPPERRPDSPLPIRWITFTQRNISAARNIGINAAQGEIIAFCDDDAVPEYSWLGTLTRAFETPSVGSAGGFVRGRNGVAFQWKCALIDRLGRDKRIGLPDQSIRVFPASSDRALKTVGTNCAFRAKPLRDIGGFDEAFHFYLDEADVNIRLADAGWDAAMVPLAEVHHGYAEGPYRNNHRVPKTLFEIGASEAYFVNRHSPDAALDAHLASFTANQLKRLRVLFQNGLITERRLTFLIASLAEGFEEGKSRQQRLLQPAPPPNAAFAPVPRNPSPQPPVLLVARPYQPRPGIRRRAAAAAAEGREVTLIEPEYSHRNLNVRYDVQGFWVHRFGIAGFAERDAPRPLLPLAGRIKAEINRVAVQRGLDCGSL</sequence>
<reference evidence="5 6" key="1">
    <citation type="submission" date="2019-12" db="EMBL/GenBank/DDBJ databases">
        <title>Complete genome sequence of Algicella marina strain 9Alg 56(T) isolated from the red alga Tichocarpus crinitus.</title>
        <authorList>
            <person name="Kim S.-G."/>
            <person name="Nedashkovskaya O.I."/>
        </authorList>
    </citation>
    <scope>NUCLEOTIDE SEQUENCE [LARGE SCALE GENOMIC DNA]</scope>
    <source>
        <strain evidence="5 6">9Alg 56</strain>
    </source>
</reference>
<accession>A0A6P1T546</accession>
<evidence type="ECO:0000313" key="6">
    <source>
        <dbReference type="Proteomes" id="UP000464495"/>
    </source>
</evidence>
<evidence type="ECO:0000256" key="2">
    <source>
        <dbReference type="ARBA" id="ARBA00022676"/>
    </source>
</evidence>
<keyword evidence="6" id="KW-1185">Reference proteome</keyword>
<evidence type="ECO:0000256" key="1">
    <source>
        <dbReference type="ARBA" id="ARBA00006739"/>
    </source>
</evidence>